<reference evidence="3" key="2">
    <citation type="submission" date="2025-08" db="UniProtKB">
        <authorList>
            <consortium name="RefSeq"/>
        </authorList>
    </citation>
    <scope>IDENTIFICATION</scope>
</reference>
<dbReference type="RefSeq" id="XP_015064853.1">
    <property type="nucleotide sequence ID" value="XM_015209367.1"/>
</dbReference>
<keyword evidence="2" id="KW-1185">Reference proteome</keyword>
<proteinExistence type="predicted"/>
<reference evidence="2" key="1">
    <citation type="journal article" date="2014" name="Nat. Genet.">
        <title>The genome of the stress-tolerant wild tomato species Solanum pennellii.</title>
        <authorList>
            <person name="Bolger A."/>
            <person name="Scossa F."/>
            <person name="Bolger M.E."/>
            <person name="Lanz C."/>
            <person name="Maumus F."/>
            <person name="Tohge T."/>
            <person name="Quesneville H."/>
            <person name="Alseekh S."/>
            <person name="Sorensen I."/>
            <person name="Lichtenstein G."/>
            <person name="Fich E.A."/>
            <person name="Conte M."/>
            <person name="Keller H."/>
            <person name="Schneeberger K."/>
            <person name="Schwacke R."/>
            <person name="Ofner I."/>
            <person name="Vrebalov J."/>
            <person name="Xu Y."/>
            <person name="Osorio S."/>
            <person name="Aflitos S.A."/>
            <person name="Schijlen E."/>
            <person name="Jimenez-Gomez J.M."/>
            <person name="Ryngajllo M."/>
            <person name="Kimura S."/>
            <person name="Kumar R."/>
            <person name="Koenig D."/>
            <person name="Headland L.R."/>
            <person name="Maloof J.N."/>
            <person name="Sinha N."/>
            <person name="van Ham R.C."/>
            <person name="Lankhorst R.K."/>
            <person name="Mao L."/>
            <person name="Vogel A."/>
            <person name="Arsova B."/>
            <person name="Panstruga R."/>
            <person name="Fei Z."/>
            <person name="Rose J.K."/>
            <person name="Zamir D."/>
            <person name="Carrari F."/>
            <person name="Giovannoni J.J."/>
            <person name="Weigel D."/>
            <person name="Usadel B."/>
            <person name="Fernie A.R."/>
        </authorList>
    </citation>
    <scope>NUCLEOTIDE SEQUENCE [LARGE SCALE GENOMIC DNA]</scope>
    <source>
        <strain evidence="2">cv. LA0716</strain>
    </source>
</reference>
<name>A0ABM1G1Z3_SOLPN</name>
<dbReference type="Proteomes" id="UP000694930">
    <property type="component" value="Chromosome 2"/>
</dbReference>
<feature type="chain" id="PRO_5046257645" evidence="1">
    <location>
        <begin position="28"/>
        <end position="111"/>
    </location>
</feature>
<gene>
    <name evidence="3" type="primary">LOC107010108</name>
</gene>
<organism evidence="2 3">
    <name type="scientific">Solanum pennellii</name>
    <name type="common">Tomato</name>
    <name type="synonym">Lycopersicon pennellii</name>
    <dbReference type="NCBI Taxonomy" id="28526"/>
    <lineage>
        <taxon>Eukaryota</taxon>
        <taxon>Viridiplantae</taxon>
        <taxon>Streptophyta</taxon>
        <taxon>Embryophyta</taxon>
        <taxon>Tracheophyta</taxon>
        <taxon>Spermatophyta</taxon>
        <taxon>Magnoliopsida</taxon>
        <taxon>eudicotyledons</taxon>
        <taxon>Gunneridae</taxon>
        <taxon>Pentapetalae</taxon>
        <taxon>asterids</taxon>
        <taxon>lamiids</taxon>
        <taxon>Solanales</taxon>
        <taxon>Solanaceae</taxon>
        <taxon>Solanoideae</taxon>
        <taxon>Solaneae</taxon>
        <taxon>Solanum</taxon>
        <taxon>Solanum subgen. Lycopersicon</taxon>
    </lineage>
</organism>
<feature type="signal peptide" evidence="1">
    <location>
        <begin position="1"/>
        <end position="27"/>
    </location>
</feature>
<sequence>MAISSRSLRVALLVLCIVMACMEEGHGEDGYDYCDYGGWRGCKSFYNRVGGGGGGGGEGSGYGGNYSNDDNGGIGMGFGMGMGFGFGIGTATVSGNSSPIDEASKNGDKQP</sequence>
<evidence type="ECO:0000256" key="1">
    <source>
        <dbReference type="SAM" id="SignalP"/>
    </source>
</evidence>
<keyword evidence="1" id="KW-0732">Signal</keyword>
<evidence type="ECO:0000313" key="3">
    <source>
        <dbReference type="RefSeq" id="XP_015064853.1"/>
    </source>
</evidence>
<accession>A0ABM1G1Z3</accession>
<dbReference type="GeneID" id="107010108"/>
<protein>
    <submittedName>
        <fullName evidence="3">Glycine-rich cell wall structural protein 2-like</fullName>
    </submittedName>
</protein>
<dbReference type="PROSITE" id="PS51257">
    <property type="entry name" value="PROKAR_LIPOPROTEIN"/>
    <property type="match status" value="1"/>
</dbReference>
<evidence type="ECO:0000313" key="2">
    <source>
        <dbReference type="Proteomes" id="UP000694930"/>
    </source>
</evidence>